<dbReference type="OrthoDB" id="6776127at2759"/>
<dbReference type="PANTHER" id="PTHR10773:SF19">
    <property type="match status" value="1"/>
</dbReference>
<evidence type="ECO:0000313" key="3">
    <source>
        <dbReference type="Proteomes" id="UP000499080"/>
    </source>
</evidence>
<keyword evidence="3" id="KW-1185">Reference proteome</keyword>
<dbReference type="Proteomes" id="UP000499080">
    <property type="component" value="Unassembled WGS sequence"/>
</dbReference>
<proteinExistence type="predicted"/>
<accession>A0A4Y2GQ62</accession>
<gene>
    <name evidence="2" type="ORF">AVEN_121565_1</name>
</gene>
<protein>
    <submittedName>
        <fullName evidence="2">Uncharacterized protein</fullName>
    </submittedName>
</protein>
<dbReference type="AlphaFoldDB" id="A0A4Y2GQ62"/>
<evidence type="ECO:0000256" key="1">
    <source>
        <dbReference type="SAM" id="MobiDB-lite"/>
    </source>
</evidence>
<name>A0A4Y2GQ62_ARAVE</name>
<sequence length="206" mass="23834">MCEVVDTDDNNAFPGYSKKRMKKKTWKKLETKKERNSNEEYVSRHTSAVVPARQIGEPCSCQCFSKIGQDNVQQNFNAFWELGNYDLQNSYLSKLVISNDVKRSYVRGRPSRILRRLDYTVVINNDKCFVFRKAFYGMHGVSEKRVRTAINKTIGTVASDQRGKRESGRKVQDGKNSLSETSHYENTVNTFFVEFALMENFSNAFF</sequence>
<reference evidence="2 3" key="1">
    <citation type="journal article" date="2019" name="Sci. Rep.">
        <title>Orb-weaving spider Araneus ventricosus genome elucidates the spidroin gene catalogue.</title>
        <authorList>
            <person name="Kono N."/>
            <person name="Nakamura H."/>
            <person name="Ohtoshi R."/>
            <person name="Moran D.A.P."/>
            <person name="Shinohara A."/>
            <person name="Yoshida Y."/>
            <person name="Fujiwara M."/>
            <person name="Mori M."/>
            <person name="Tomita M."/>
            <person name="Arakawa K."/>
        </authorList>
    </citation>
    <scope>NUCLEOTIDE SEQUENCE [LARGE SCALE GENOMIC DNA]</scope>
</reference>
<dbReference type="EMBL" id="BGPR01001469">
    <property type="protein sequence ID" value="GBM54688.1"/>
    <property type="molecule type" value="Genomic_DNA"/>
</dbReference>
<evidence type="ECO:0000313" key="2">
    <source>
        <dbReference type="EMBL" id="GBM54688.1"/>
    </source>
</evidence>
<comment type="caution">
    <text evidence="2">The sequence shown here is derived from an EMBL/GenBank/DDBJ whole genome shotgun (WGS) entry which is preliminary data.</text>
</comment>
<organism evidence="2 3">
    <name type="scientific">Araneus ventricosus</name>
    <name type="common">Orbweaver spider</name>
    <name type="synonym">Epeira ventricosa</name>
    <dbReference type="NCBI Taxonomy" id="182803"/>
    <lineage>
        <taxon>Eukaryota</taxon>
        <taxon>Metazoa</taxon>
        <taxon>Ecdysozoa</taxon>
        <taxon>Arthropoda</taxon>
        <taxon>Chelicerata</taxon>
        <taxon>Arachnida</taxon>
        <taxon>Araneae</taxon>
        <taxon>Araneomorphae</taxon>
        <taxon>Entelegynae</taxon>
        <taxon>Araneoidea</taxon>
        <taxon>Araneidae</taxon>
        <taxon>Araneus</taxon>
    </lineage>
</organism>
<dbReference type="PANTHER" id="PTHR10773">
    <property type="entry name" value="DNA-DIRECTED RNA POLYMERASES I, II, AND III SUBUNIT RPABC2"/>
    <property type="match status" value="1"/>
</dbReference>
<feature type="compositionally biased region" description="Basic and acidic residues" evidence="1">
    <location>
        <begin position="161"/>
        <end position="173"/>
    </location>
</feature>
<feature type="region of interest" description="Disordered" evidence="1">
    <location>
        <begin position="158"/>
        <end position="179"/>
    </location>
</feature>